<protein>
    <submittedName>
        <fullName evidence="6">Putative transporter</fullName>
    </submittedName>
</protein>
<organism evidence="6">
    <name type="scientific">Talaromyces marneffei PM1</name>
    <dbReference type="NCBI Taxonomy" id="1077442"/>
    <lineage>
        <taxon>Eukaryota</taxon>
        <taxon>Fungi</taxon>
        <taxon>Dikarya</taxon>
        <taxon>Ascomycota</taxon>
        <taxon>Pezizomycotina</taxon>
        <taxon>Eurotiomycetes</taxon>
        <taxon>Eurotiomycetidae</taxon>
        <taxon>Eurotiales</taxon>
        <taxon>Trichocomaceae</taxon>
        <taxon>Talaromyces</taxon>
        <taxon>Talaromyces sect. Talaromyces</taxon>
    </lineage>
</organism>
<dbReference type="InterPro" id="IPR011701">
    <property type="entry name" value="MFS"/>
</dbReference>
<accession>A0A093V5N9</accession>
<feature type="transmembrane region" description="Helical" evidence="5">
    <location>
        <begin position="177"/>
        <end position="200"/>
    </location>
</feature>
<dbReference type="PANTHER" id="PTHR23502:SF159">
    <property type="entry name" value="TRANSPORTER, PUTATIVE (AFU_ORTHOLOGUE AFUA_4G14230)-RELATED"/>
    <property type="match status" value="1"/>
</dbReference>
<dbReference type="Gene3D" id="1.20.1250.20">
    <property type="entry name" value="MFS general substrate transporter like domains"/>
    <property type="match status" value="1"/>
</dbReference>
<keyword evidence="3 5" id="KW-1133">Transmembrane helix</keyword>
<feature type="transmembrane region" description="Helical" evidence="5">
    <location>
        <begin position="51"/>
        <end position="74"/>
    </location>
</feature>
<sequence>MATKPTTTTKAREEFLAPLNDRAGSKHYRVHNSSSSDMANPRNWSTTKKRLLFAALISSSLLADGAMTWGATLIVTQAQDWGVSTNYSSTSMNYGILLQGFGGIFAVPFIEAYGRLPIWLWTQVVTMFMVLGATLSTSYPVFTTFRSLQGLFGTVPQVVGLSIIHDMFDPKDWPRMINIWATTFLIGPFLGPAIAGYILVASQYRWIIPFGVLTALYGVSTIMIMLFGHETYYDHENSRPNIKRPMMKRIYSFIGLNNNNTHLDRRTTLVSESSTLWKLIFRLPLLLTGINVMINFCWPIGITVTVESFLHSPPYMFDEIQAASMRFAGVIGAASGYVFGYFFNEWIYKHYQQKLNSSSKKNKANEELRRTASENSSLQIADALISFSALNGNQHQESSSSAPGWRPEYRLHGVWIPVASLAGGLVTYGLTLNFQRSWLGLAFGWVMVNLGMVGSTVYVPPLSLSLFPYTQTNVSVVCCRAITAYALEKYPMHSGPVSAILNMWRTCGGFSVGYFQASWIVRNGVGVVFAVQAAVVVVGVVIFIVPVVVLGGRRGWFK</sequence>
<reference evidence="6" key="1">
    <citation type="journal article" date="2014" name="PLoS Genet.">
        <title>Signature Gene Expression Reveals Novel Clues to the Molecular Mechanisms of Dimorphic Transition in Penicillium marneffei.</title>
        <authorList>
            <person name="Yang E."/>
            <person name="Wang G."/>
            <person name="Cai J."/>
            <person name="Woo P.C."/>
            <person name="Lau S.K."/>
            <person name="Yuen K.-Y."/>
            <person name="Chow W.-N."/>
            <person name="Lin X."/>
        </authorList>
    </citation>
    <scope>NUCLEOTIDE SEQUENCE [LARGE SCALE GENOMIC DNA]</scope>
    <source>
        <strain evidence="6">PM1</strain>
    </source>
</reference>
<evidence type="ECO:0000256" key="1">
    <source>
        <dbReference type="ARBA" id="ARBA00004141"/>
    </source>
</evidence>
<dbReference type="GO" id="GO:0005886">
    <property type="term" value="C:plasma membrane"/>
    <property type="evidence" value="ECO:0007669"/>
    <property type="project" value="TreeGrafter"/>
</dbReference>
<feature type="transmembrane region" description="Helical" evidence="5">
    <location>
        <begin position="279"/>
        <end position="302"/>
    </location>
</feature>
<evidence type="ECO:0000256" key="3">
    <source>
        <dbReference type="ARBA" id="ARBA00022989"/>
    </source>
</evidence>
<comment type="subcellular location">
    <subcellularLocation>
        <location evidence="1">Membrane</location>
        <topology evidence="1">Multi-pass membrane protein</topology>
    </subcellularLocation>
</comment>
<proteinExistence type="predicted"/>
<evidence type="ECO:0000256" key="4">
    <source>
        <dbReference type="ARBA" id="ARBA00023136"/>
    </source>
</evidence>
<comment type="caution">
    <text evidence="6">The sequence shown here is derived from an EMBL/GenBank/DDBJ whole genome shotgun (WGS) entry which is preliminary data.</text>
</comment>
<name>A0A093V5N9_TALMA</name>
<dbReference type="GO" id="GO:0022857">
    <property type="term" value="F:transmembrane transporter activity"/>
    <property type="evidence" value="ECO:0007669"/>
    <property type="project" value="InterPro"/>
</dbReference>
<feature type="transmembrane region" description="Helical" evidence="5">
    <location>
        <begin position="207"/>
        <end position="228"/>
    </location>
</feature>
<feature type="transmembrane region" description="Helical" evidence="5">
    <location>
        <begin position="94"/>
        <end position="113"/>
    </location>
</feature>
<feature type="transmembrane region" description="Helical" evidence="5">
    <location>
        <begin position="527"/>
        <end position="550"/>
    </location>
</feature>
<evidence type="ECO:0000313" key="6">
    <source>
        <dbReference type="EMBL" id="KFX45309.1"/>
    </source>
</evidence>
<evidence type="ECO:0000256" key="2">
    <source>
        <dbReference type="ARBA" id="ARBA00022692"/>
    </source>
</evidence>
<evidence type="ECO:0000256" key="5">
    <source>
        <dbReference type="SAM" id="Phobius"/>
    </source>
</evidence>
<gene>
    <name evidence="6" type="ORF">GQ26_0241390</name>
</gene>
<feature type="transmembrane region" description="Helical" evidence="5">
    <location>
        <begin position="438"/>
        <end position="460"/>
    </location>
</feature>
<dbReference type="SUPFAM" id="SSF103473">
    <property type="entry name" value="MFS general substrate transporter"/>
    <property type="match status" value="1"/>
</dbReference>
<feature type="transmembrane region" description="Helical" evidence="5">
    <location>
        <begin position="323"/>
        <end position="343"/>
    </location>
</feature>
<dbReference type="EMBL" id="JPOX01000024">
    <property type="protein sequence ID" value="KFX45309.1"/>
    <property type="molecule type" value="Genomic_DNA"/>
</dbReference>
<keyword evidence="4 5" id="KW-0472">Membrane</keyword>
<feature type="transmembrane region" description="Helical" evidence="5">
    <location>
        <begin position="120"/>
        <end position="142"/>
    </location>
</feature>
<dbReference type="AlphaFoldDB" id="A0A093V5N9"/>
<dbReference type="Pfam" id="PF07690">
    <property type="entry name" value="MFS_1"/>
    <property type="match status" value="1"/>
</dbReference>
<dbReference type="InterPro" id="IPR036259">
    <property type="entry name" value="MFS_trans_sf"/>
</dbReference>
<feature type="transmembrane region" description="Helical" evidence="5">
    <location>
        <begin position="414"/>
        <end position="431"/>
    </location>
</feature>
<dbReference type="PANTHER" id="PTHR23502">
    <property type="entry name" value="MAJOR FACILITATOR SUPERFAMILY"/>
    <property type="match status" value="1"/>
</dbReference>
<keyword evidence="2 5" id="KW-0812">Transmembrane</keyword>
<dbReference type="HOGENOM" id="CLU_008455_13_8_1"/>